<organism evidence="7 8">
    <name type="scientific">Clonostachys chloroleuca</name>
    <dbReference type="NCBI Taxonomy" id="1926264"/>
    <lineage>
        <taxon>Eukaryota</taxon>
        <taxon>Fungi</taxon>
        <taxon>Dikarya</taxon>
        <taxon>Ascomycota</taxon>
        <taxon>Pezizomycotina</taxon>
        <taxon>Sordariomycetes</taxon>
        <taxon>Hypocreomycetidae</taxon>
        <taxon>Hypocreales</taxon>
        <taxon>Bionectriaceae</taxon>
        <taxon>Clonostachys</taxon>
    </lineage>
</organism>
<feature type="region of interest" description="Disordered" evidence="5">
    <location>
        <begin position="176"/>
        <end position="204"/>
    </location>
</feature>
<evidence type="ECO:0000256" key="5">
    <source>
        <dbReference type="SAM" id="MobiDB-lite"/>
    </source>
</evidence>
<dbReference type="GO" id="GO:0005778">
    <property type="term" value="C:peroxisomal membrane"/>
    <property type="evidence" value="ECO:0007669"/>
    <property type="project" value="UniProtKB-SubCell"/>
</dbReference>
<name>A0AA35M4H1_9HYPO</name>
<dbReference type="InterPro" id="IPR008733">
    <property type="entry name" value="PEX11"/>
</dbReference>
<protein>
    <submittedName>
        <fullName evidence="7">Uncharacterized protein</fullName>
    </submittedName>
</protein>
<feature type="compositionally biased region" description="Basic and acidic residues" evidence="5">
    <location>
        <begin position="181"/>
        <end position="204"/>
    </location>
</feature>
<accession>A0AA35M4H1</accession>
<dbReference type="Pfam" id="PF05648">
    <property type="entry name" value="PEX11"/>
    <property type="match status" value="1"/>
</dbReference>
<evidence type="ECO:0000313" key="8">
    <source>
        <dbReference type="Proteomes" id="UP001160390"/>
    </source>
</evidence>
<comment type="caution">
    <text evidence="7">The sequence shown here is derived from an EMBL/GenBank/DDBJ whole genome shotgun (WGS) entry which is preliminary data.</text>
</comment>
<dbReference type="Proteomes" id="UP001160390">
    <property type="component" value="Unassembled WGS sequence"/>
</dbReference>
<evidence type="ECO:0000256" key="6">
    <source>
        <dbReference type="SAM" id="Phobius"/>
    </source>
</evidence>
<dbReference type="PANTHER" id="PTHR12652">
    <property type="entry name" value="PEROXISOMAL BIOGENESIS FACTOR 11"/>
    <property type="match status" value="1"/>
</dbReference>
<evidence type="ECO:0000256" key="3">
    <source>
        <dbReference type="ARBA" id="ARBA00023140"/>
    </source>
</evidence>
<keyword evidence="6" id="KW-1133">Transmembrane helix</keyword>
<evidence type="ECO:0000256" key="1">
    <source>
        <dbReference type="ARBA" id="ARBA00022593"/>
    </source>
</evidence>
<feature type="transmembrane region" description="Helical" evidence="6">
    <location>
        <begin position="24"/>
        <end position="43"/>
    </location>
</feature>
<evidence type="ECO:0000256" key="2">
    <source>
        <dbReference type="ARBA" id="ARBA00023136"/>
    </source>
</evidence>
<evidence type="ECO:0000256" key="4">
    <source>
        <dbReference type="ARBA" id="ARBA00046271"/>
    </source>
</evidence>
<gene>
    <name evidence="7" type="ORF">CCHLO57077_00001955</name>
</gene>
<dbReference type="EMBL" id="CABFNP030001012">
    <property type="protein sequence ID" value="CAI6090308.1"/>
    <property type="molecule type" value="Genomic_DNA"/>
</dbReference>
<proteinExistence type="predicted"/>
<keyword evidence="2 6" id="KW-0472">Membrane</keyword>
<keyword evidence="6" id="KW-0812">Transmembrane</keyword>
<evidence type="ECO:0000313" key="7">
    <source>
        <dbReference type="EMBL" id="CAI6090308.1"/>
    </source>
</evidence>
<reference evidence="7" key="1">
    <citation type="submission" date="2023-01" db="EMBL/GenBank/DDBJ databases">
        <authorList>
            <person name="Piombo E."/>
        </authorList>
    </citation>
    <scope>NUCLEOTIDE SEQUENCE</scope>
</reference>
<keyword evidence="1" id="KW-0962">Peroxisome biogenesis</keyword>
<comment type="subcellular location">
    <subcellularLocation>
        <location evidence="4">Peroxisome membrane</location>
    </subcellularLocation>
</comment>
<keyword evidence="3" id="KW-0576">Peroxisome</keyword>
<dbReference type="GO" id="GO:0016559">
    <property type="term" value="P:peroxisome fission"/>
    <property type="evidence" value="ECO:0007669"/>
    <property type="project" value="InterPro"/>
</dbReference>
<dbReference type="AlphaFoldDB" id="A0AA35M4H1"/>
<keyword evidence="8" id="KW-1185">Reference proteome</keyword>
<sequence length="289" mass="32411">MVSTYEHFVAFGVDNGGLERLLRLFQSFFMILTSYPILIAQLMPTHPVSVHMATETCLKQLQGTLNVTRRTFRLFRFLETFNASYALYLTETKTIETWLDVASKSSLATFGMLESVTLPDLLGVDHLEFFGPVQTTKINVDAQIFWFIGLYTSAVSTAIKLVRILAYSPVPQTGEGFGTGKDSKEKSGGSEKKESKEEKIENEKKLLKEAAEKRKEERKEWAKKVSQETSLLGQKLLADVLDLIIPASVMGWVQVETGIIGIAMFTTSVLTGLDAWRRVGRDLERRQAA</sequence>
<dbReference type="PANTHER" id="PTHR12652:SF23">
    <property type="entry name" value="MICROBODY (PEROXISOME) PROLIFERATION PROTEIN PEROXIN 11B (EUROFUNG)"/>
    <property type="match status" value="1"/>
</dbReference>